<accession>A0A1R1YAJ4</accession>
<feature type="domain" description="CCHC-type" evidence="3">
    <location>
        <begin position="259"/>
        <end position="273"/>
    </location>
</feature>
<dbReference type="Pfam" id="PF19259">
    <property type="entry name" value="Ty3_capsid"/>
    <property type="match status" value="1"/>
</dbReference>
<gene>
    <name evidence="4" type="ORF">AYI69_g4829</name>
</gene>
<name>A0A1R1YAJ4_9FUNG</name>
<dbReference type="EMBL" id="LSSM01001941">
    <property type="protein sequence ID" value="OMJ23904.1"/>
    <property type="molecule type" value="Genomic_DNA"/>
</dbReference>
<evidence type="ECO:0000313" key="4">
    <source>
        <dbReference type="EMBL" id="OMJ23904.1"/>
    </source>
</evidence>
<dbReference type="InterPro" id="IPR001878">
    <property type="entry name" value="Znf_CCHC"/>
</dbReference>
<dbReference type="InterPro" id="IPR045358">
    <property type="entry name" value="Ty3_capsid"/>
</dbReference>
<feature type="region of interest" description="Disordered" evidence="2">
    <location>
        <begin position="285"/>
        <end position="304"/>
    </location>
</feature>
<reference evidence="5" key="1">
    <citation type="submission" date="2017-01" db="EMBL/GenBank/DDBJ databases">
        <authorList>
            <person name="Wang Y."/>
            <person name="White M."/>
            <person name="Kvist S."/>
            <person name="Moncalvo J.-M."/>
        </authorList>
    </citation>
    <scope>NUCLEOTIDE SEQUENCE [LARGE SCALE GENOMIC DNA]</scope>
    <source>
        <strain evidence="5">ID-206-W2</strain>
    </source>
</reference>
<evidence type="ECO:0000259" key="3">
    <source>
        <dbReference type="PROSITE" id="PS50158"/>
    </source>
</evidence>
<dbReference type="PROSITE" id="PS50158">
    <property type="entry name" value="ZF_CCHC"/>
    <property type="match status" value="1"/>
</dbReference>
<protein>
    <recommendedName>
        <fullName evidence="3">CCHC-type domain-containing protein</fullName>
    </recommendedName>
</protein>
<dbReference type="OrthoDB" id="6773043at2759"/>
<proteinExistence type="predicted"/>
<dbReference type="Proteomes" id="UP000187429">
    <property type="component" value="Unassembled WGS sequence"/>
</dbReference>
<keyword evidence="1" id="KW-0479">Metal-binding</keyword>
<keyword evidence="1" id="KW-0863">Zinc-finger</keyword>
<evidence type="ECO:0000256" key="1">
    <source>
        <dbReference type="PROSITE-ProRule" id="PRU00047"/>
    </source>
</evidence>
<feature type="compositionally biased region" description="Polar residues" evidence="2">
    <location>
        <begin position="286"/>
        <end position="295"/>
    </location>
</feature>
<organism evidence="4 5">
    <name type="scientific">Smittium culicis</name>
    <dbReference type="NCBI Taxonomy" id="133412"/>
    <lineage>
        <taxon>Eukaryota</taxon>
        <taxon>Fungi</taxon>
        <taxon>Fungi incertae sedis</taxon>
        <taxon>Zoopagomycota</taxon>
        <taxon>Kickxellomycotina</taxon>
        <taxon>Harpellomycetes</taxon>
        <taxon>Harpellales</taxon>
        <taxon>Legeriomycetaceae</taxon>
        <taxon>Smittium</taxon>
    </lineage>
</organism>
<evidence type="ECO:0000256" key="2">
    <source>
        <dbReference type="SAM" id="MobiDB-lite"/>
    </source>
</evidence>
<dbReference type="GO" id="GO:0003676">
    <property type="term" value="F:nucleic acid binding"/>
    <property type="evidence" value="ECO:0007669"/>
    <property type="project" value="InterPro"/>
</dbReference>
<dbReference type="GO" id="GO:0008270">
    <property type="term" value="F:zinc ion binding"/>
    <property type="evidence" value="ECO:0007669"/>
    <property type="project" value="UniProtKB-KW"/>
</dbReference>
<comment type="caution">
    <text evidence="4">The sequence shown here is derived from an EMBL/GenBank/DDBJ whole genome shotgun (WGS) entry which is preliminary data.</text>
</comment>
<keyword evidence="1" id="KW-0862">Zinc</keyword>
<evidence type="ECO:0000313" key="5">
    <source>
        <dbReference type="Proteomes" id="UP000187429"/>
    </source>
</evidence>
<keyword evidence="5" id="KW-1185">Reference proteome</keyword>
<dbReference type="AlphaFoldDB" id="A0A1R1YAJ4"/>
<sequence>MILNQQNSPPFIQISGIYLNLPTYSGKGDEISFPRWYSGCIDELKAFGFQNEEQAVLLLARQLRGNAKQIYNAYNDENQKITSIEVFKTVLEPKFIDDNYEIKLRYKLLNLKQTGSISKYIENEKDIFGNYKEMKEKDRIFYLMNNMKAPYLKILNKSNPKTYLEAINLIIKKGDLINMNTAMSGQKSNDSDMDIDSVEICCDESTYNCEHHYSIGVNLVSVDQRGKTFWVNIKEARTPVPLNTSHQITRDFLDKSKMCWNCGSKSHLRRDCKASDNHWRRKPRFNNESKANFNLDSGKANHQE</sequence>